<gene>
    <name evidence="2" type="ORF">Vafri_17021</name>
</gene>
<organism evidence="2 3">
    <name type="scientific">Volvox africanus</name>
    <dbReference type="NCBI Taxonomy" id="51714"/>
    <lineage>
        <taxon>Eukaryota</taxon>
        <taxon>Viridiplantae</taxon>
        <taxon>Chlorophyta</taxon>
        <taxon>core chlorophytes</taxon>
        <taxon>Chlorophyceae</taxon>
        <taxon>CS clade</taxon>
        <taxon>Chlamydomonadales</taxon>
        <taxon>Volvocaceae</taxon>
        <taxon>Volvox</taxon>
    </lineage>
</organism>
<dbReference type="AlphaFoldDB" id="A0A8J4BPW0"/>
<feature type="region of interest" description="Disordered" evidence="1">
    <location>
        <begin position="74"/>
        <end position="102"/>
    </location>
</feature>
<dbReference type="EMBL" id="BNCO01000055">
    <property type="protein sequence ID" value="GIL63100.1"/>
    <property type="molecule type" value="Genomic_DNA"/>
</dbReference>
<evidence type="ECO:0000313" key="2">
    <source>
        <dbReference type="EMBL" id="GIL63100.1"/>
    </source>
</evidence>
<evidence type="ECO:0000256" key="1">
    <source>
        <dbReference type="SAM" id="MobiDB-lite"/>
    </source>
</evidence>
<dbReference type="Proteomes" id="UP000747399">
    <property type="component" value="Unassembled WGS sequence"/>
</dbReference>
<proteinExistence type="predicted"/>
<sequence>MDVSDMDDPGTVVAQFMSLMDHKMESCESSVLELKLAFRSELAASEARTQQYFRSIKNMLHQLETFHPLPEWQPDPPAAFLSSERQQSTPLAPLYPNPAPQSNINPTAAADIRRQYEAALSEWYADRTHAIRRFICNAKLDYPSEWFAQLDTLNASPDDLTQVHEFMEAKGFPAPPKPQPPFHQPIGNPAPPPPPHYFPSGRPSALSPAMAFSTTTNSVVPTNNVAHLQASTKPRWGPCPVFSNDDKISVREWLHVMYDNAQAQGIAAHLSIEQGDLDIITWAQTYLKAGNITQ</sequence>
<name>A0A8J4BPW0_9CHLO</name>
<feature type="non-terminal residue" evidence="2">
    <location>
        <position position="294"/>
    </location>
</feature>
<reference evidence="2" key="1">
    <citation type="journal article" date="2021" name="Proc. Natl. Acad. Sci. U.S.A.">
        <title>Three genomes in the algal genus Volvox reveal the fate of a haploid sex-determining region after a transition to homothallism.</title>
        <authorList>
            <person name="Yamamoto K."/>
            <person name="Hamaji T."/>
            <person name="Kawai-Toyooka H."/>
            <person name="Matsuzaki R."/>
            <person name="Takahashi F."/>
            <person name="Nishimura Y."/>
            <person name="Kawachi M."/>
            <person name="Noguchi H."/>
            <person name="Minakuchi Y."/>
            <person name="Umen J.G."/>
            <person name="Toyoda A."/>
            <person name="Nozaki H."/>
        </authorList>
    </citation>
    <scope>NUCLEOTIDE SEQUENCE</scope>
    <source>
        <strain evidence="2">NIES-3780</strain>
    </source>
</reference>
<comment type="caution">
    <text evidence="2">The sequence shown here is derived from an EMBL/GenBank/DDBJ whole genome shotgun (WGS) entry which is preliminary data.</text>
</comment>
<keyword evidence="3" id="KW-1185">Reference proteome</keyword>
<evidence type="ECO:0000313" key="3">
    <source>
        <dbReference type="Proteomes" id="UP000747399"/>
    </source>
</evidence>
<accession>A0A8J4BPW0</accession>
<protein>
    <submittedName>
        <fullName evidence="2">Uncharacterized protein</fullName>
    </submittedName>
</protein>